<keyword evidence="1" id="KW-1133">Transmembrane helix</keyword>
<organism evidence="2">
    <name type="scientific">Siphoviridae sp. ct2u94</name>
    <dbReference type="NCBI Taxonomy" id="2826277"/>
    <lineage>
        <taxon>Viruses</taxon>
        <taxon>Duplodnaviria</taxon>
        <taxon>Heunggongvirae</taxon>
        <taxon>Uroviricota</taxon>
        <taxon>Caudoviricetes</taxon>
    </lineage>
</organism>
<protein>
    <submittedName>
        <fullName evidence="2">Uncharacterized protein</fullName>
    </submittedName>
</protein>
<evidence type="ECO:0000256" key="1">
    <source>
        <dbReference type="SAM" id="Phobius"/>
    </source>
</evidence>
<dbReference type="EMBL" id="BK015744">
    <property type="protein sequence ID" value="DAE23044.1"/>
    <property type="molecule type" value="Genomic_DNA"/>
</dbReference>
<evidence type="ECO:0000313" key="2">
    <source>
        <dbReference type="EMBL" id="DAE23044.1"/>
    </source>
</evidence>
<sequence length="69" mass="7849">MIAPVNYCLSKQCFHSETHPSINQANAYAFFLTAPKSLSKSPESVIFFFCASLVYAFSYYFFANTYCYG</sequence>
<feature type="transmembrane region" description="Helical" evidence="1">
    <location>
        <begin position="45"/>
        <end position="62"/>
    </location>
</feature>
<keyword evidence="1" id="KW-0472">Membrane</keyword>
<name>A0A8S5QWL4_9CAUD</name>
<reference evidence="2" key="1">
    <citation type="journal article" date="2021" name="Proc. Natl. Acad. Sci. U.S.A.">
        <title>A Catalog of Tens of Thousands of Viruses from Human Metagenomes Reveals Hidden Associations with Chronic Diseases.</title>
        <authorList>
            <person name="Tisza M.J."/>
            <person name="Buck C.B."/>
        </authorList>
    </citation>
    <scope>NUCLEOTIDE SEQUENCE</scope>
    <source>
        <strain evidence="2">Ct2u94</strain>
    </source>
</reference>
<proteinExistence type="predicted"/>
<accession>A0A8S5QWL4</accession>
<keyword evidence="1" id="KW-0812">Transmembrane</keyword>